<evidence type="ECO:0000313" key="4">
    <source>
        <dbReference type="EMBL" id="PCK33527.1"/>
    </source>
</evidence>
<comment type="caution">
    <text evidence="4">The sequence shown here is derived from an EMBL/GenBank/DDBJ whole genome shotgun (WGS) entry which is preliminary data.</text>
</comment>
<dbReference type="RefSeq" id="WP_099640350.1">
    <property type="nucleotide sequence ID" value="NZ_JAQPZX010000055.1"/>
</dbReference>
<accession>A0A2A5JW00</accession>
<keyword evidence="5" id="KW-1185">Reference proteome</keyword>
<dbReference type="EMBL" id="NKHF01000006">
    <property type="protein sequence ID" value="PCK33527.1"/>
    <property type="molecule type" value="Genomic_DNA"/>
</dbReference>
<evidence type="ECO:0000313" key="5">
    <source>
        <dbReference type="Proteomes" id="UP000228621"/>
    </source>
</evidence>
<keyword evidence="2" id="KW-0560">Oxidoreductase</keyword>
<comment type="cofactor">
    <cofactor evidence="1">
        <name>Fe(2+)</name>
        <dbReference type="ChEBI" id="CHEBI:29033"/>
    </cofactor>
</comment>
<dbReference type="Gene3D" id="3.60.130.10">
    <property type="entry name" value="Clavaminate synthase-like"/>
    <property type="match status" value="1"/>
</dbReference>
<dbReference type="PANTHER" id="PTHR10696:SF53">
    <property type="entry name" value="TYROSINE ISONITRILE DESATURASE"/>
    <property type="match status" value="1"/>
</dbReference>
<dbReference type="GO" id="GO:0016706">
    <property type="term" value="F:2-oxoglutarate-dependent dioxygenase activity"/>
    <property type="evidence" value="ECO:0007669"/>
    <property type="project" value="UniProtKB-ARBA"/>
</dbReference>
<dbReference type="InterPro" id="IPR003819">
    <property type="entry name" value="TauD/TfdA-like"/>
</dbReference>
<sequence length="264" mass="30266">MDTIKALDSVGVVIDANSMACQRVERLNIASLIDEIFSQGLVVLKGFEPLCDADMELVAKEIGPLLRWDFGYVLDLKIQEQPQNHIFSEGKVELHWDGAFAAEEPRFNFFQCLQSSSTSGGGETTFLNTTRLLESLPIDTIEQWKQIKIRYETEKKAHYGGVIEVPLISRHPKTGKLRMRYIEPFNEDNMAVNPVETQVIGYDSYRSDTFLKEMNDLLYSSRYFYKHSWSKGEFVLVDNLALLHGRSRFEGSGLNRHLKRVHIL</sequence>
<reference evidence="5" key="1">
    <citation type="journal article" date="2019" name="Genome Announc.">
        <title>Draft Genome Sequence of Pseudoalteromonas piscicida Strain 36Y ROTHPW, an Hypersaline Seawater Isolate from the South Coast of Sonora, Mexico.</title>
        <authorList>
            <person name="Sanchez-Diaz R."/>
            <person name="Molina-Garza Z.J."/>
            <person name="Cruz-Suarez L.E."/>
            <person name="Selvin J."/>
            <person name="Kiran G.S."/>
            <person name="Ibarra-Gamez J.C."/>
            <person name="Gomez-Gil B."/>
            <person name="Galaviz-Silva L."/>
        </authorList>
    </citation>
    <scope>NUCLEOTIDE SEQUENCE [LARGE SCALE GENOMIC DNA]</scope>
    <source>
        <strain evidence="5">36Y_RITHPW</strain>
    </source>
</reference>
<dbReference type="SUPFAM" id="SSF51197">
    <property type="entry name" value="Clavaminate synthase-like"/>
    <property type="match status" value="1"/>
</dbReference>
<dbReference type="Proteomes" id="UP000228621">
    <property type="component" value="Unassembled WGS sequence"/>
</dbReference>
<evidence type="ECO:0000256" key="1">
    <source>
        <dbReference type="ARBA" id="ARBA00001954"/>
    </source>
</evidence>
<dbReference type="InterPro" id="IPR042098">
    <property type="entry name" value="TauD-like_sf"/>
</dbReference>
<proteinExistence type="predicted"/>
<name>A0A2A5JW00_PSEO7</name>
<dbReference type="OrthoDB" id="581608at2"/>
<organism evidence="4 5">
    <name type="scientific">Pseudoalteromonas piscicida</name>
    <dbReference type="NCBI Taxonomy" id="43662"/>
    <lineage>
        <taxon>Bacteria</taxon>
        <taxon>Pseudomonadati</taxon>
        <taxon>Pseudomonadota</taxon>
        <taxon>Gammaproteobacteria</taxon>
        <taxon>Alteromonadales</taxon>
        <taxon>Pseudoalteromonadaceae</taxon>
        <taxon>Pseudoalteromonas</taxon>
    </lineage>
</organism>
<dbReference type="Pfam" id="PF02668">
    <property type="entry name" value="TauD"/>
    <property type="match status" value="1"/>
</dbReference>
<feature type="domain" description="TauD/TfdA-like" evidence="3">
    <location>
        <begin position="30"/>
        <end position="261"/>
    </location>
</feature>
<evidence type="ECO:0000256" key="2">
    <source>
        <dbReference type="ARBA" id="ARBA00023002"/>
    </source>
</evidence>
<dbReference type="AlphaFoldDB" id="A0A2A5JW00"/>
<dbReference type="PANTHER" id="PTHR10696">
    <property type="entry name" value="GAMMA-BUTYROBETAINE HYDROXYLASE-RELATED"/>
    <property type="match status" value="1"/>
</dbReference>
<evidence type="ECO:0000259" key="3">
    <source>
        <dbReference type="Pfam" id="PF02668"/>
    </source>
</evidence>
<gene>
    <name evidence="4" type="ORF">CEX98_01345</name>
</gene>
<protein>
    <submittedName>
        <fullName evidence="4">Pyoverdine biosynthesis protein</fullName>
    </submittedName>
</protein>
<dbReference type="InterPro" id="IPR050411">
    <property type="entry name" value="AlphaKG_dependent_hydroxylases"/>
</dbReference>